<evidence type="ECO:0000256" key="6">
    <source>
        <dbReference type="ARBA" id="ARBA00022679"/>
    </source>
</evidence>
<evidence type="ECO:0000313" key="14">
    <source>
        <dbReference type="EMBL" id="MVU82047.1"/>
    </source>
</evidence>
<proteinExistence type="predicted"/>
<dbReference type="EMBL" id="WRPP01000007">
    <property type="protein sequence ID" value="MVU82047.1"/>
    <property type="molecule type" value="Genomic_DNA"/>
</dbReference>
<dbReference type="SMART" id="SM00387">
    <property type="entry name" value="HATPase_c"/>
    <property type="match status" value="1"/>
</dbReference>
<dbReference type="Gene3D" id="3.30.450.20">
    <property type="entry name" value="PAS domain"/>
    <property type="match status" value="2"/>
</dbReference>
<evidence type="ECO:0000259" key="13">
    <source>
        <dbReference type="PROSITE" id="PS50109"/>
    </source>
</evidence>
<gene>
    <name evidence="14" type="ORF">GPX89_33010</name>
</gene>
<organism evidence="14 15">
    <name type="scientific">Nocardia terrae</name>
    <dbReference type="NCBI Taxonomy" id="2675851"/>
    <lineage>
        <taxon>Bacteria</taxon>
        <taxon>Bacillati</taxon>
        <taxon>Actinomycetota</taxon>
        <taxon>Actinomycetes</taxon>
        <taxon>Mycobacteriales</taxon>
        <taxon>Nocardiaceae</taxon>
        <taxon>Nocardia</taxon>
    </lineage>
</organism>
<feature type="domain" description="Histidine kinase" evidence="13">
    <location>
        <begin position="393"/>
        <end position="580"/>
    </location>
</feature>
<dbReference type="Pfam" id="PF02518">
    <property type="entry name" value="HATPase_c"/>
    <property type="match status" value="1"/>
</dbReference>
<reference evidence="14 15" key="1">
    <citation type="submission" date="2019-12" db="EMBL/GenBank/DDBJ databases">
        <title>Nocardia sp. nov. ET3-3 isolated from soil.</title>
        <authorList>
            <person name="Kanchanasin P."/>
            <person name="Tanasupawat S."/>
            <person name="Yuki M."/>
            <person name="Kudo T."/>
        </authorList>
    </citation>
    <scope>NUCLEOTIDE SEQUENCE [LARGE SCALE GENOMIC DNA]</scope>
    <source>
        <strain evidence="14 15">ET3-3</strain>
    </source>
</reference>
<dbReference type="Gene3D" id="3.30.565.10">
    <property type="entry name" value="Histidine kinase-like ATPase, C-terminal domain"/>
    <property type="match status" value="1"/>
</dbReference>
<dbReference type="PROSITE" id="PS50109">
    <property type="entry name" value="HIS_KIN"/>
    <property type="match status" value="1"/>
</dbReference>
<comment type="catalytic activity">
    <reaction evidence="1">
        <text>ATP + protein L-histidine = ADP + protein N-phospho-L-histidine.</text>
        <dbReference type="EC" id="2.7.13.3"/>
    </reaction>
</comment>
<evidence type="ECO:0000256" key="12">
    <source>
        <dbReference type="SAM" id="Phobius"/>
    </source>
</evidence>
<evidence type="ECO:0000256" key="3">
    <source>
        <dbReference type="ARBA" id="ARBA00012438"/>
    </source>
</evidence>
<comment type="caution">
    <text evidence="14">The sequence shown here is derived from an EMBL/GenBank/DDBJ whole genome shotgun (WGS) entry which is preliminary data.</text>
</comment>
<evidence type="ECO:0000256" key="5">
    <source>
        <dbReference type="ARBA" id="ARBA00022553"/>
    </source>
</evidence>
<dbReference type="InterPro" id="IPR036890">
    <property type="entry name" value="HATPase_C_sf"/>
</dbReference>
<dbReference type="AlphaFoldDB" id="A0A7K1V669"/>
<keyword evidence="9 12" id="KW-1133">Transmembrane helix</keyword>
<dbReference type="GO" id="GO:0000160">
    <property type="term" value="P:phosphorelay signal transduction system"/>
    <property type="evidence" value="ECO:0007669"/>
    <property type="project" value="UniProtKB-KW"/>
</dbReference>
<dbReference type="GO" id="GO:0004673">
    <property type="term" value="F:protein histidine kinase activity"/>
    <property type="evidence" value="ECO:0007669"/>
    <property type="project" value="UniProtKB-EC"/>
</dbReference>
<accession>A0A7K1V669</accession>
<evidence type="ECO:0000256" key="7">
    <source>
        <dbReference type="ARBA" id="ARBA00022692"/>
    </source>
</evidence>
<dbReference type="GO" id="GO:0005886">
    <property type="term" value="C:plasma membrane"/>
    <property type="evidence" value="ECO:0007669"/>
    <property type="project" value="UniProtKB-SubCell"/>
</dbReference>
<evidence type="ECO:0000256" key="4">
    <source>
        <dbReference type="ARBA" id="ARBA00022475"/>
    </source>
</evidence>
<keyword evidence="5" id="KW-0597">Phosphoprotein</keyword>
<evidence type="ECO:0000256" key="2">
    <source>
        <dbReference type="ARBA" id="ARBA00004651"/>
    </source>
</evidence>
<dbReference type="EC" id="2.7.13.3" evidence="3"/>
<dbReference type="Pfam" id="PF17203">
    <property type="entry name" value="sCache_3_2"/>
    <property type="match status" value="1"/>
</dbReference>
<evidence type="ECO:0000256" key="8">
    <source>
        <dbReference type="ARBA" id="ARBA00022777"/>
    </source>
</evidence>
<dbReference type="InterPro" id="IPR050980">
    <property type="entry name" value="2C_sensor_his_kinase"/>
</dbReference>
<keyword evidence="7 12" id="KW-0812">Transmembrane</keyword>
<dbReference type="PRINTS" id="PR00344">
    <property type="entry name" value="BCTRLSENSOR"/>
</dbReference>
<evidence type="ECO:0000313" key="15">
    <source>
        <dbReference type="Proteomes" id="UP000466794"/>
    </source>
</evidence>
<dbReference type="SUPFAM" id="SSF103190">
    <property type="entry name" value="Sensory domain-like"/>
    <property type="match status" value="1"/>
</dbReference>
<keyword evidence="10" id="KW-0902">Two-component regulatory system</keyword>
<feature type="transmembrane region" description="Helical" evidence="12">
    <location>
        <begin position="79"/>
        <end position="99"/>
    </location>
</feature>
<dbReference type="Proteomes" id="UP000466794">
    <property type="component" value="Unassembled WGS sequence"/>
</dbReference>
<dbReference type="PROSITE" id="PS51257">
    <property type="entry name" value="PROKAR_LIPOPROTEIN"/>
    <property type="match status" value="1"/>
</dbReference>
<dbReference type="PANTHER" id="PTHR44936">
    <property type="entry name" value="SENSOR PROTEIN CREC"/>
    <property type="match status" value="1"/>
</dbReference>
<sequence length="580" mass="63253">MTARYSQWVRSRRCRVVVSLIVFGASGVGCSAQNLGWRSDGRHCFVNYVHEVPGGVVRGRNARVGRKGAARRTLAGQVFVVQVLVLAVVIAAGAVLAVLQTRRVQDDATRAEVVDIAVAVAQSPSTLAGVRSPDPTAMLQPVTEAIRIDTGMDFIVVMAPDRTRYTHTEPDRIGKPFSGNIDRALAGETFTETYTGTLGPSIRAVTPVRDESGRIIALVSAGVTRTHIWVQVRQQLPLILLAAAGGLVLATLSSLLLRRRLLRQTHGLGPSELRAMYEHHDAVLHSIHEGLLVFDKSDEHAEVVNDQARLLLDLPEGPITRSDLPVSLQRLGTGVVRDEMHVTPERVLVVNQDVVEHDGRRIGTVLTLRDHTELRDVLGELDSVRGFAESLRAQAHEAANRLHTVVTMVELGRSREAVNFATAELELSQVLIDRLTGAVAEPAVVALLLGKVEQAAEYGVELTVTGDTLLDTTDPLTPHEMVTLLGNLIDNALDEVGHDEDAWVEVTVRRDESELFVRVADSGPGMSEELFTRATERGYSTKTDHHGLGLALVRRLVARHGGELRARREPESAVIVRFAR</sequence>
<comment type="subcellular location">
    <subcellularLocation>
        <location evidence="2">Cell membrane</location>
        <topology evidence="2">Multi-pass membrane protein</topology>
    </subcellularLocation>
</comment>
<dbReference type="InterPro" id="IPR029151">
    <property type="entry name" value="Sensor-like_sf"/>
</dbReference>
<dbReference type="InterPro" id="IPR004358">
    <property type="entry name" value="Sig_transdc_His_kin-like_C"/>
</dbReference>
<keyword evidence="11 12" id="KW-0472">Membrane</keyword>
<evidence type="ECO:0000256" key="10">
    <source>
        <dbReference type="ARBA" id="ARBA00023012"/>
    </source>
</evidence>
<evidence type="ECO:0000256" key="11">
    <source>
        <dbReference type="ARBA" id="ARBA00023136"/>
    </source>
</evidence>
<name>A0A7K1V669_9NOCA</name>
<keyword evidence="6" id="KW-0808">Transferase</keyword>
<evidence type="ECO:0000256" key="1">
    <source>
        <dbReference type="ARBA" id="ARBA00000085"/>
    </source>
</evidence>
<dbReference type="InterPro" id="IPR033463">
    <property type="entry name" value="sCache_3"/>
</dbReference>
<keyword evidence="4" id="KW-1003">Cell membrane</keyword>
<feature type="transmembrane region" description="Helical" evidence="12">
    <location>
        <begin position="238"/>
        <end position="257"/>
    </location>
</feature>
<keyword evidence="8" id="KW-0418">Kinase</keyword>
<evidence type="ECO:0000256" key="9">
    <source>
        <dbReference type="ARBA" id="ARBA00022989"/>
    </source>
</evidence>
<dbReference type="InterPro" id="IPR005467">
    <property type="entry name" value="His_kinase_dom"/>
</dbReference>
<dbReference type="InterPro" id="IPR003594">
    <property type="entry name" value="HATPase_dom"/>
</dbReference>
<keyword evidence="15" id="KW-1185">Reference proteome</keyword>
<protein>
    <recommendedName>
        <fullName evidence="3">histidine kinase</fullName>
        <ecNumber evidence="3">2.7.13.3</ecNumber>
    </recommendedName>
</protein>
<dbReference type="PANTHER" id="PTHR44936:SF9">
    <property type="entry name" value="SENSOR PROTEIN CREC"/>
    <property type="match status" value="1"/>
</dbReference>
<dbReference type="SUPFAM" id="SSF55874">
    <property type="entry name" value="ATPase domain of HSP90 chaperone/DNA topoisomerase II/histidine kinase"/>
    <property type="match status" value="1"/>
</dbReference>